<dbReference type="Proteomes" id="UP000637423">
    <property type="component" value="Unassembled WGS sequence"/>
</dbReference>
<feature type="signal peptide" evidence="1">
    <location>
        <begin position="1"/>
        <end position="19"/>
    </location>
</feature>
<evidence type="ECO:0000313" key="2">
    <source>
        <dbReference type="EMBL" id="GGC64486.1"/>
    </source>
</evidence>
<dbReference type="GO" id="GO:0006974">
    <property type="term" value="P:DNA damage response"/>
    <property type="evidence" value="ECO:0007669"/>
    <property type="project" value="TreeGrafter"/>
</dbReference>
<reference evidence="2" key="2">
    <citation type="submission" date="2020-09" db="EMBL/GenBank/DDBJ databases">
        <authorList>
            <person name="Sun Q."/>
            <person name="Zhou Y."/>
        </authorList>
    </citation>
    <scope>NUCLEOTIDE SEQUENCE</scope>
    <source>
        <strain evidence="2">CGMCC 1.10998</strain>
    </source>
</reference>
<protein>
    <recommendedName>
        <fullName evidence="4">DUF541 domain-containing protein</fullName>
    </recommendedName>
</protein>
<accession>A0A916XDU7</accession>
<dbReference type="InterPro" id="IPR007497">
    <property type="entry name" value="SIMPL/DUF541"/>
</dbReference>
<dbReference type="Gene3D" id="3.30.110.170">
    <property type="entry name" value="Protein of unknown function (DUF541), domain 1"/>
    <property type="match status" value="1"/>
</dbReference>
<evidence type="ECO:0000313" key="3">
    <source>
        <dbReference type="Proteomes" id="UP000637423"/>
    </source>
</evidence>
<gene>
    <name evidence="2" type="ORF">GCM10011396_09320</name>
</gene>
<dbReference type="PANTHER" id="PTHR34387">
    <property type="entry name" value="SLR1258 PROTEIN"/>
    <property type="match status" value="1"/>
</dbReference>
<comment type="caution">
    <text evidence="2">The sequence shown here is derived from an EMBL/GenBank/DDBJ whole genome shotgun (WGS) entry which is preliminary data.</text>
</comment>
<keyword evidence="1" id="KW-0732">Signal</keyword>
<evidence type="ECO:0008006" key="4">
    <source>
        <dbReference type="Google" id="ProtNLM"/>
    </source>
</evidence>
<proteinExistence type="predicted"/>
<dbReference type="AlphaFoldDB" id="A0A916XDU7"/>
<feature type="chain" id="PRO_5037020960" description="DUF541 domain-containing protein" evidence="1">
    <location>
        <begin position="20"/>
        <end position="239"/>
    </location>
</feature>
<organism evidence="2 3">
    <name type="scientific">Undibacterium terreum</name>
    <dbReference type="NCBI Taxonomy" id="1224302"/>
    <lineage>
        <taxon>Bacteria</taxon>
        <taxon>Pseudomonadati</taxon>
        <taxon>Pseudomonadota</taxon>
        <taxon>Betaproteobacteria</taxon>
        <taxon>Burkholderiales</taxon>
        <taxon>Oxalobacteraceae</taxon>
        <taxon>Undibacterium</taxon>
    </lineage>
</organism>
<reference evidence="2" key="1">
    <citation type="journal article" date="2014" name="Int. J. Syst. Evol. Microbiol.">
        <title>Complete genome sequence of Corynebacterium casei LMG S-19264T (=DSM 44701T), isolated from a smear-ripened cheese.</title>
        <authorList>
            <consortium name="US DOE Joint Genome Institute (JGI-PGF)"/>
            <person name="Walter F."/>
            <person name="Albersmeier A."/>
            <person name="Kalinowski J."/>
            <person name="Ruckert C."/>
        </authorList>
    </citation>
    <scope>NUCLEOTIDE SEQUENCE</scope>
    <source>
        <strain evidence="2">CGMCC 1.10998</strain>
    </source>
</reference>
<dbReference type="Gene3D" id="3.30.70.2970">
    <property type="entry name" value="Protein of unknown function (DUF541), domain 2"/>
    <property type="match status" value="1"/>
</dbReference>
<dbReference type="RefSeq" id="WP_188564782.1">
    <property type="nucleotide sequence ID" value="NZ_BMED01000001.1"/>
</dbReference>
<dbReference type="Pfam" id="PF04402">
    <property type="entry name" value="SIMPL"/>
    <property type="match status" value="1"/>
</dbReference>
<evidence type="ECO:0000256" key="1">
    <source>
        <dbReference type="SAM" id="SignalP"/>
    </source>
</evidence>
<dbReference type="PANTHER" id="PTHR34387:SF1">
    <property type="entry name" value="PERIPLASMIC IMMUNOGENIC PROTEIN"/>
    <property type="match status" value="1"/>
</dbReference>
<name>A0A916XDU7_9BURK</name>
<dbReference type="InterPro" id="IPR052022">
    <property type="entry name" value="26kDa_periplasmic_antigen"/>
</dbReference>
<keyword evidence="3" id="KW-1185">Reference proteome</keyword>
<dbReference type="EMBL" id="BMED01000001">
    <property type="protein sequence ID" value="GGC64486.1"/>
    <property type="molecule type" value="Genomic_DNA"/>
</dbReference>
<sequence>MRSKLYLILGFFMLNAANAAALPDYPFIFESGTARVDVAPDAAIIDITVSSRGSDASKALDLVNASMSDVFKAFNRSKLRKEDVESSDLVRSLDYADPKRNAAPTYTINRHVRVQLRDLSLWAALMSELAKMKNVERLSAEFLVSNRRSIDAELQLKAAHDAEDKADKVAKVFGKKLGSVMAISEAPFNMLGRALTEDMSNDAFSPPPPFSPPPELAAEIRVPTTIAIQKNLNVIFKLE</sequence>